<sequence length="1051" mass="113893">MKKKSLLSEFSAKIALLTLAISGAFMTGCYKDDGLDTNSPGGNSNPLTPVYVISGVVTDAETGENIQGNVTYTDGTSQTLSFDGSYSIKIAEFNEETKTVSLSFKANDETYNGGKAIVRTVVLNKIENGNAVYPVDVIMKKNVSMYPRPYNLTFIYKNAVTGEEIASDISDQMGMTIKSADGTAVTNYNGLASGNYTIRTQAIEKAFKSSVTLLSLPYVESETKDDYINKIVELLITPADPDKEDTYTTLAGVVVDKDGNSLLADKIELLKDGTVVNEKTITNSANFVFTVNDKEKGEYKIQVTVGNLTPVISGIYSIPACGNQNITIIAQKPIAPTYPRNYMLTYVYKNALTGESINKETEGITSNPAEGKFTPGEYAITTTTTTDKFKSNVTHITLEEVAESATENDFIKKTIVISLTPVDSKETFTTLSGTIINDNGNAVMADKIELFKEGTTTAVKTITKSASFTFTINNEDEGKYKIKATKGTKDIITEGYTVPNCGNQIITIVFESDKPAELKDVVYNLTFKAFDIDTKVEISGVTFNFNGNPGSTASSIAHGTYTLTATADKYYTGQVTIELPAMKNESGIAAQTIIVYLQKEPTKEDEPTKVILMGEVVDALGNMVMAQSIKLNDPSTAVYNTNHFSFEIEIPANKAKASNLKQWLITAKVSKINSKGEPLAPIEMPVTFVYDPAKGTTAINKNISIPFTANKDGIIVINETTEPGDGEQGQVTPDVDPETGKVEAEKTTVMNGNGTPEDKTVIVIEKGTTIQTSEGTPLISPIILTRDVKEEKAPTGNLDAEGTQPKVLRSFYGNPDGAMFVGNPLKVTFADPYEGELGSLQLEYKDKVTGLWGVSGNNDNDEVVTDKKEYTMLVSHFSQFRAAVVGTLDDGTSGENEYGNSYTKEVNQQNNTDQTQNLKITFKDAPTGAIYQSLEESIAKVFKNENAQSIVKSTIENIFTSRGEPINSEFKKEDKELTFTVDPFTYVESIQVKTVYTITTYKFILNGKTVEVIVKSVSGHEVTAKTLPIGHGHGHGHGDDLNAGGGIIVSE</sequence>
<dbReference type="AlphaFoldDB" id="A0A7J4XDN0"/>
<gene>
    <name evidence="2" type="ORF">F3F73_20540</name>
</gene>
<comment type="caution">
    <text evidence="2">The sequence shown here is derived from an EMBL/GenBank/DDBJ whole genome shotgun (WGS) entry which is preliminary data.</text>
</comment>
<evidence type="ECO:0008006" key="4">
    <source>
        <dbReference type="Google" id="ProtNLM"/>
    </source>
</evidence>
<proteinExistence type="predicted"/>
<evidence type="ECO:0000256" key="1">
    <source>
        <dbReference type="SAM" id="MobiDB-lite"/>
    </source>
</evidence>
<feature type="region of interest" description="Disordered" evidence="1">
    <location>
        <begin position="1028"/>
        <end position="1051"/>
    </location>
</feature>
<name>A0A7J4XDN0_9BACE</name>
<accession>A0A7J4XDN0</accession>
<protein>
    <recommendedName>
        <fullName evidence="4">DUF3869 domain-containing protein</fullName>
    </recommendedName>
</protein>
<organism evidence="2 3">
    <name type="scientific">Bacteroides salyersiae</name>
    <dbReference type="NCBI Taxonomy" id="291644"/>
    <lineage>
        <taxon>Bacteria</taxon>
        <taxon>Pseudomonadati</taxon>
        <taxon>Bacteroidota</taxon>
        <taxon>Bacteroidia</taxon>
        <taxon>Bacteroidales</taxon>
        <taxon>Bacteroidaceae</taxon>
        <taxon>Bacteroides</taxon>
    </lineage>
</organism>
<dbReference type="EMBL" id="VWMK01000026">
    <property type="protein sequence ID" value="KAA3758632.1"/>
    <property type="molecule type" value="Genomic_DNA"/>
</dbReference>
<evidence type="ECO:0000313" key="3">
    <source>
        <dbReference type="Proteomes" id="UP000422221"/>
    </source>
</evidence>
<dbReference type="Proteomes" id="UP000422221">
    <property type="component" value="Unassembled WGS sequence"/>
</dbReference>
<dbReference type="PROSITE" id="PS51257">
    <property type="entry name" value="PROKAR_LIPOPROTEIN"/>
    <property type="match status" value="1"/>
</dbReference>
<dbReference type="RefSeq" id="WP_130058521.1">
    <property type="nucleotide sequence ID" value="NZ_RCXT01000003.1"/>
</dbReference>
<evidence type="ECO:0000313" key="2">
    <source>
        <dbReference type="EMBL" id="KAA3758632.1"/>
    </source>
</evidence>
<reference evidence="2 3" key="1">
    <citation type="journal article" date="2019" name="Nat. Med.">
        <title>A library of human gut bacterial isolates paired with longitudinal multiomics data enables mechanistic microbiome research.</title>
        <authorList>
            <person name="Poyet M."/>
            <person name="Groussin M."/>
            <person name="Gibbons S.M."/>
            <person name="Avila-Pacheco J."/>
            <person name="Jiang X."/>
            <person name="Kearney S.M."/>
            <person name="Perrotta A.R."/>
            <person name="Berdy B."/>
            <person name="Zhao S."/>
            <person name="Lieberman T.D."/>
            <person name="Swanson P.K."/>
            <person name="Smith M."/>
            <person name="Roesemann S."/>
            <person name="Alexander J.E."/>
            <person name="Rich S.A."/>
            <person name="Livny J."/>
            <person name="Vlamakis H."/>
            <person name="Clish C."/>
            <person name="Bullock K."/>
            <person name="Deik A."/>
            <person name="Scott J."/>
            <person name="Pierce K.A."/>
            <person name="Xavier R.J."/>
            <person name="Alm E.J."/>
        </authorList>
    </citation>
    <scope>NUCLEOTIDE SEQUENCE [LARGE SCALE GENOMIC DNA]</scope>
    <source>
        <strain evidence="2 3">BIOML-A10</strain>
    </source>
</reference>